<evidence type="ECO:0000313" key="2">
    <source>
        <dbReference type="Proteomes" id="UP000753908"/>
    </source>
</evidence>
<dbReference type="InterPro" id="IPR002636">
    <property type="entry name" value="DUF29"/>
</dbReference>
<reference evidence="1" key="1">
    <citation type="submission" date="2021-05" db="EMBL/GenBank/DDBJ databases">
        <authorList>
            <person name="Pietrasiak N."/>
            <person name="Ward R."/>
            <person name="Stajich J.E."/>
            <person name="Kurbessoian T."/>
        </authorList>
    </citation>
    <scope>NUCLEOTIDE SEQUENCE</scope>
    <source>
        <strain evidence="1">CPER-KK1</strain>
    </source>
</reference>
<dbReference type="Pfam" id="PF01724">
    <property type="entry name" value="DUF29"/>
    <property type="match status" value="1"/>
</dbReference>
<dbReference type="AlphaFoldDB" id="A0A951U773"/>
<proteinExistence type="predicted"/>
<comment type="caution">
    <text evidence="1">The sequence shown here is derived from an EMBL/GenBank/DDBJ whole genome shotgun (WGS) entry which is preliminary data.</text>
</comment>
<dbReference type="PANTHER" id="PTHR34235">
    <property type="entry name" value="SLR1203 PROTEIN-RELATED"/>
    <property type="match status" value="1"/>
</dbReference>
<dbReference type="Gene3D" id="1.20.1220.20">
    <property type="entry name" value="Uncharcterised protein PF01724"/>
    <property type="match status" value="1"/>
</dbReference>
<dbReference type="EMBL" id="JAHHIF010000001">
    <property type="protein sequence ID" value="MBW4542848.1"/>
    <property type="molecule type" value="Genomic_DNA"/>
</dbReference>
<name>A0A951U773_9CYAN</name>
<protein>
    <submittedName>
        <fullName evidence="1">DUF29 domain-containing protein</fullName>
    </submittedName>
</protein>
<sequence>MPSGEIRVGVSSIGQVLGYTNNWFKRIVGSPSKKPKALQSLGFSGEVETVLIEGTREPQEVQTISLEDFERLLHYGVLNGKKPALAFLISKATVGFLEALRCTTVEGVNQSFELYELDFYAWTQQQAEFLQHKKWSCLDVPNLVEEIESLGKQQRQELGNRLGILLGHLLKWEFQPSHRSKSWLATIREQRRQVLRLLKESPSLQPYLLEAMEDGYQSALNLAVSETPLDYEDFPQECSYSSGQVLDPQFLPTQHPETDEG</sequence>
<organism evidence="1 2">
    <name type="scientific">Symplocastrum torsivum CPER-KK1</name>
    <dbReference type="NCBI Taxonomy" id="450513"/>
    <lineage>
        <taxon>Bacteria</taxon>
        <taxon>Bacillati</taxon>
        <taxon>Cyanobacteriota</taxon>
        <taxon>Cyanophyceae</taxon>
        <taxon>Oscillatoriophycideae</taxon>
        <taxon>Oscillatoriales</taxon>
        <taxon>Microcoleaceae</taxon>
        <taxon>Symplocastrum</taxon>
    </lineage>
</organism>
<dbReference type="PANTHER" id="PTHR34235:SF4">
    <property type="entry name" value="SLR0291 PROTEIN"/>
    <property type="match status" value="1"/>
</dbReference>
<dbReference type="Proteomes" id="UP000753908">
    <property type="component" value="Unassembled WGS sequence"/>
</dbReference>
<gene>
    <name evidence="1" type="ORF">KME25_00120</name>
</gene>
<reference evidence="1" key="2">
    <citation type="journal article" date="2022" name="Microbiol. Resour. Announc.">
        <title>Metagenome Sequencing to Explore Phylogenomics of Terrestrial Cyanobacteria.</title>
        <authorList>
            <person name="Ward R.D."/>
            <person name="Stajich J.E."/>
            <person name="Johansen J.R."/>
            <person name="Huntemann M."/>
            <person name="Clum A."/>
            <person name="Foster B."/>
            <person name="Foster B."/>
            <person name="Roux S."/>
            <person name="Palaniappan K."/>
            <person name="Varghese N."/>
            <person name="Mukherjee S."/>
            <person name="Reddy T.B.K."/>
            <person name="Daum C."/>
            <person name="Copeland A."/>
            <person name="Chen I.A."/>
            <person name="Ivanova N.N."/>
            <person name="Kyrpides N.C."/>
            <person name="Shapiro N."/>
            <person name="Eloe-Fadrosh E.A."/>
            <person name="Pietrasiak N."/>
        </authorList>
    </citation>
    <scope>NUCLEOTIDE SEQUENCE</scope>
    <source>
        <strain evidence="1">CPER-KK1</strain>
    </source>
</reference>
<evidence type="ECO:0000313" key="1">
    <source>
        <dbReference type="EMBL" id="MBW4542848.1"/>
    </source>
</evidence>
<accession>A0A951U773</accession>